<evidence type="ECO:0000313" key="4">
    <source>
        <dbReference type="EMBL" id="OTA92202.1"/>
    </source>
</evidence>
<dbReference type="Proteomes" id="UP000194219">
    <property type="component" value="Unassembled WGS sequence"/>
</dbReference>
<dbReference type="AlphaFoldDB" id="A0A1Y2URP2"/>
<protein>
    <recommendedName>
        <fullName evidence="7">Holin</fullName>
    </recommendedName>
</protein>
<accession>A0A1Y2URP2</accession>
<reference evidence="3 6" key="1">
    <citation type="submission" date="2016-09" db="EMBL/GenBank/DDBJ databases">
        <title>Lactobacillus reuteri KLR3005, genome sequencing and assembly.</title>
        <authorList>
            <person name="Lee J.-Y."/>
            <person name="Kim E.B."/>
            <person name="Choi Y.-J."/>
        </authorList>
    </citation>
    <scope>NUCLEOTIDE SEQUENCE [LARGE SCALE GENOMIC DNA]</scope>
    <source>
        <strain evidence="3 6">KLR3005</strain>
    </source>
</reference>
<keyword evidence="2" id="KW-0472">Membrane</keyword>
<feature type="region of interest" description="Disordered" evidence="1">
    <location>
        <begin position="101"/>
        <end position="123"/>
    </location>
</feature>
<proteinExistence type="predicted"/>
<evidence type="ECO:0000256" key="2">
    <source>
        <dbReference type="SAM" id="Phobius"/>
    </source>
</evidence>
<feature type="transmembrane region" description="Helical" evidence="2">
    <location>
        <begin position="51"/>
        <end position="68"/>
    </location>
</feature>
<dbReference type="RefSeq" id="WP_086135907.1">
    <property type="nucleotide sequence ID" value="NZ_MIMU01000084.1"/>
</dbReference>
<keyword evidence="2" id="KW-0812">Transmembrane</keyword>
<feature type="transmembrane region" description="Helical" evidence="2">
    <location>
        <begin position="21"/>
        <end position="45"/>
    </location>
</feature>
<evidence type="ECO:0000313" key="5">
    <source>
        <dbReference type="Proteomes" id="UP000194219"/>
    </source>
</evidence>
<comment type="caution">
    <text evidence="3">The sequence shown here is derived from an EMBL/GenBank/DDBJ whole genome shotgun (WGS) entry which is preliminary data.</text>
</comment>
<keyword evidence="2" id="KW-1133">Transmembrane helix</keyword>
<evidence type="ECO:0000256" key="1">
    <source>
        <dbReference type="SAM" id="MobiDB-lite"/>
    </source>
</evidence>
<evidence type="ECO:0008006" key="7">
    <source>
        <dbReference type="Google" id="ProtNLM"/>
    </source>
</evidence>
<dbReference type="EMBL" id="MIMV01000038">
    <property type="protein sequence ID" value="OTA92202.1"/>
    <property type="molecule type" value="Genomic_DNA"/>
</dbReference>
<dbReference type="Proteomes" id="UP000194286">
    <property type="component" value="Unassembled WGS sequence"/>
</dbReference>
<dbReference type="EMBL" id="MIMU01000084">
    <property type="protein sequence ID" value="OTA85389.1"/>
    <property type="molecule type" value="Genomic_DNA"/>
</dbReference>
<gene>
    <name evidence="3" type="ORF">BHL82_00275</name>
    <name evidence="4" type="ORF">BHL83_10840</name>
</gene>
<name>A0A1Y2URP2_LIMRT</name>
<evidence type="ECO:0000313" key="6">
    <source>
        <dbReference type="Proteomes" id="UP000194286"/>
    </source>
</evidence>
<organism evidence="3 6">
    <name type="scientific">Limosilactobacillus reuteri</name>
    <name type="common">Lactobacillus reuteri</name>
    <dbReference type="NCBI Taxonomy" id="1598"/>
    <lineage>
        <taxon>Bacteria</taxon>
        <taxon>Bacillati</taxon>
        <taxon>Bacillota</taxon>
        <taxon>Bacilli</taxon>
        <taxon>Lactobacillales</taxon>
        <taxon>Lactobacillaceae</taxon>
        <taxon>Limosilactobacillus</taxon>
    </lineage>
</organism>
<sequence>MNLKQMLKKKFLNTDGTINKTVVASFITLLIVLIQQVMMAFGFTYGHWDQVAAIINTFLTILGLCGFVEGNGEVTTSTVEIGVDGVKATISNGSIKLNTDKTSFNGKSLIPRQSNKEANSNEK</sequence>
<evidence type="ECO:0000313" key="3">
    <source>
        <dbReference type="EMBL" id="OTA85389.1"/>
    </source>
</evidence>
<reference evidence="4 5" key="2">
    <citation type="submission" date="2016-09" db="EMBL/GenBank/DDBJ databases">
        <title>Lactobacillus reuteri KLR3006, genome sequencing and assembly.</title>
        <authorList>
            <person name="Lee J.-Y."/>
            <person name="Kim E.B."/>
            <person name="Choi Y.-J."/>
        </authorList>
    </citation>
    <scope>NUCLEOTIDE SEQUENCE [LARGE SCALE GENOMIC DNA]</scope>
    <source>
        <strain evidence="4 5">KLR3006</strain>
    </source>
</reference>